<name>A0A846ZRD0_9GAMM</name>
<dbReference type="RefSeq" id="WP_168609959.1">
    <property type="nucleotide sequence ID" value="NZ_JAAZQD010000007.1"/>
</dbReference>
<dbReference type="NCBIfam" id="TIGR01686">
    <property type="entry name" value="FkbH"/>
    <property type="match status" value="1"/>
</dbReference>
<reference evidence="1 2" key="1">
    <citation type="journal article" date="2017" name="Int. J. Syst. Evol. Microbiol.">
        <title>Oleiagrimonas citrea sp. nov., a marine bacterium isolated from tidal flat sediment and emended description of the genus Oleiagrimonas Fang et al. 2015 and Oleiagrimonas soli.</title>
        <authorList>
            <person name="Yang S.H."/>
            <person name="Seo H.S."/>
            <person name="Seong C.N."/>
            <person name="Kwon K.K."/>
        </authorList>
    </citation>
    <scope>NUCLEOTIDE SEQUENCE [LARGE SCALE GENOMIC DNA]</scope>
    <source>
        <strain evidence="1 2">MEBiC09124</strain>
    </source>
</reference>
<organism evidence="1 2">
    <name type="scientific">Oleiagrimonas citrea</name>
    <dbReference type="NCBI Taxonomy" id="1665687"/>
    <lineage>
        <taxon>Bacteria</taxon>
        <taxon>Pseudomonadati</taxon>
        <taxon>Pseudomonadota</taxon>
        <taxon>Gammaproteobacteria</taxon>
        <taxon>Lysobacterales</taxon>
        <taxon>Rhodanobacteraceae</taxon>
        <taxon>Oleiagrimonas</taxon>
    </lineage>
</organism>
<dbReference type="InterPro" id="IPR010033">
    <property type="entry name" value="HAD_SF_ppase_IIIC"/>
</dbReference>
<protein>
    <submittedName>
        <fullName evidence="1">HAD-IIIC family phosphatase</fullName>
    </submittedName>
</protein>
<proteinExistence type="predicted"/>
<sequence length="369" mass="41749">MSSNALLAELEKDKEERQTKSVKVVVWDLDNTVWDGVLLEDDSVTLNPGVVDVIKELDRRGILQSISSKNDHATAMAKLRHFGIEEYFLYPQINWGSKAASVQAIATAINVGIDTIAFIDDQPFEREEVACSHPEVLCIDAVELNSILERSEFIPRFITDESKSRRLMYLSDIQRNTVEGEFEGPKEEFLATLDLELTLGRATEKDLQRAEELTKRTHQLNTTGRTYNYDELKAIMASPDHDLLIAGLKDKYGTYGKIGLCLVERGSEYWTVKLLLMSCRVMSRGVGTIIINYLISEAHKAGVSLRAEFIRTDRNRMMYITYRLGNFKNIGEEDGMDILENDCSEVSDYPSYASVRIVDGIRSCQHEVA</sequence>
<gene>
    <name evidence="1" type="ORF">HF690_14515</name>
</gene>
<dbReference type="Pfam" id="PF00702">
    <property type="entry name" value="Hydrolase"/>
    <property type="match status" value="1"/>
</dbReference>
<dbReference type="EMBL" id="JAAZQD010000007">
    <property type="protein sequence ID" value="NKZ40170.1"/>
    <property type="molecule type" value="Genomic_DNA"/>
</dbReference>
<evidence type="ECO:0000313" key="2">
    <source>
        <dbReference type="Proteomes" id="UP000541636"/>
    </source>
</evidence>
<dbReference type="InterPro" id="IPR023214">
    <property type="entry name" value="HAD_sf"/>
</dbReference>
<dbReference type="Proteomes" id="UP000541636">
    <property type="component" value="Unassembled WGS sequence"/>
</dbReference>
<dbReference type="Gene3D" id="3.40.50.1000">
    <property type="entry name" value="HAD superfamily/HAD-like"/>
    <property type="match status" value="1"/>
</dbReference>
<keyword evidence="2" id="KW-1185">Reference proteome</keyword>
<dbReference type="NCBIfam" id="TIGR01681">
    <property type="entry name" value="HAD-SF-IIIC"/>
    <property type="match status" value="1"/>
</dbReference>
<comment type="caution">
    <text evidence="1">The sequence shown here is derived from an EMBL/GenBank/DDBJ whole genome shotgun (WGS) entry which is preliminary data.</text>
</comment>
<dbReference type="InterPro" id="IPR036412">
    <property type="entry name" value="HAD-like_sf"/>
</dbReference>
<dbReference type="SUPFAM" id="SSF56784">
    <property type="entry name" value="HAD-like"/>
    <property type="match status" value="1"/>
</dbReference>
<dbReference type="InterPro" id="IPR010037">
    <property type="entry name" value="FkbH_domain"/>
</dbReference>
<evidence type="ECO:0000313" key="1">
    <source>
        <dbReference type="EMBL" id="NKZ40170.1"/>
    </source>
</evidence>
<dbReference type="AlphaFoldDB" id="A0A846ZRD0"/>
<accession>A0A846ZRD0</accession>